<dbReference type="Proteomes" id="UP000238348">
    <property type="component" value="Chromosome"/>
</dbReference>
<reference evidence="1 2" key="1">
    <citation type="submission" date="2015-09" db="EMBL/GenBank/DDBJ databases">
        <title>Sorangium comparison.</title>
        <authorList>
            <person name="Zaburannyi N."/>
            <person name="Bunk B."/>
            <person name="Overmann J."/>
            <person name="Mueller R."/>
        </authorList>
    </citation>
    <scope>NUCLEOTIDE SEQUENCE [LARGE SCALE GENOMIC DNA]</scope>
    <source>
        <strain evidence="1 2">So ce26</strain>
    </source>
</reference>
<sequence>MRSLLSRGGRLTLLLSLAAAGCSEEEVPEGCPPPPQSAELTEAAADHACMHVVHGPFESVAASADPESPGDELRNVHTAYAVALARGQDGYEGASLFEPRVDATFAFFVAQDTSLSLLDAAGEEVCPRAVQPANACPEIGRAVFFDLRRKAPNRLLLGSAEAPEVLVIIEEMGGM</sequence>
<proteinExistence type="predicted"/>
<protein>
    <submittedName>
        <fullName evidence="1">Uncharacterized protein</fullName>
    </submittedName>
</protein>
<accession>A0A2L0EIB4</accession>
<evidence type="ECO:0000313" key="2">
    <source>
        <dbReference type="Proteomes" id="UP000238348"/>
    </source>
</evidence>
<dbReference type="EMBL" id="CP012673">
    <property type="protein sequence ID" value="AUX39041.1"/>
    <property type="molecule type" value="Genomic_DNA"/>
</dbReference>
<dbReference type="RefSeq" id="WP_159396588.1">
    <property type="nucleotide sequence ID" value="NZ_CP012673.1"/>
</dbReference>
<dbReference type="OrthoDB" id="5501718at2"/>
<evidence type="ECO:0000313" key="1">
    <source>
        <dbReference type="EMBL" id="AUX39041.1"/>
    </source>
</evidence>
<organism evidence="1 2">
    <name type="scientific">Sorangium cellulosum</name>
    <name type="common">Polyangium cellulosum</name>
    <dbReference type="NCBI Taxonomy" id="56"/>
    <lineage>
        <taxon>Bacteria</taxon>
        <taxon>Pseudomonadati</taxon>
        <taxon>Myxococcota</taxon>
        <taxon>Polyangia</taxon>
        <taxon>Polyangiales</taxon>
        <taxon>Polyangiaceae</taxon>
        <taxon>Sorangium</taxon>
    </lineage>
</organism>
<gene>
    <name evidence="1" type="ORF">SOCE26_004230</name>
</gene>
<dbReference type="PROSITE" id="PS51257">
    <property type="entry name" value="PROKAR_LIPOPROTEIN"/>
    <property type="match status" value="1"/>
</dbReference>
<dbReference type="AlphaFoldDB" id="A0A2L0EIB4"/>
<name>A0A2L0EIB4_SORCE</name>